<evidence type="ECO:0000256" key="1">
    <source>
        <dbReference type="SAM" id="SignalP"/>
    </source>
</evidence>
<organism evidence="2 3">
    <name type="scientific">Methylopila henanensis</name>
    <dbReference type="NCBI Taxonomy" id="873516"/>
    <lineage>
        <taxon>Bacteria</taxon>
        <taxon>Pseudomonadati</taxon>
        <taxon>Pseudomonadota</taxon>
        <taxon>Alphaproteobacteria</taxon>
        <taxon>Hyphomicrobiales</taxon>
        <taxon>Methylopilaceae</taxon>
        <taxon>Methylopila</taxon>
    </lineage>
</organism>
<dbReference type="Proteomes" id="UP001597308">
    <property type="component" value="Unassembled WGS sequence"/>
</dbReference>
<gene>
    <name evidence="2" type="ORF">ACFSCV_12275</name>
</gene>
<dbReference type="RefSeq" id="WP_378799868.1">
    <property type="nucleotide sequence ID" value="NZ_JBHUER010000008.1"/>
</dbReference>
<name>A0ABW4K9K1_9HYPH</name>
<keyword evidence="1" id="KW-0732">Signal</keyword>
<dbReference type="EMBL" id="JBHUER010000008">
    <property type="protein sequence ID" value="MFD1703778.1"/>
    <property type="molecule type" value="Genomic_DNA"/>
</dbReference>
<feature type="chain" id="PRO_5046519166" evidence="1">
    <location>
        <begin position="27"/>
        <end position="96"/>
    </location>
</feature>
<feature type="signal peptide" evidence="1">
    <location>
        <begin position="1"/>
        <end position="26"/>
    </location>
</feature>
<sequence length="96" mass="9950">MLGSAHGTAAFILAAGVALAPLAASAQTRERASSDGGVSITIRKAPSYLNTRTIARPKTSVADYQTSALYQSTTPTRGAGGFERYPLPSTFTLPGY</sequence>
<evidence type="ECO:0000313" key="2">
    <source>
        <dbReference type="EMBL" id="MFD1703778.1"/>
    </source>
</evidence>
<keyword evidence="3" id="KW-1185">Reference proteome</keyword>
<evidence type="ECO:0000313" key="3">
    <source>
        <dbReference type="Proteomes" id="UP001597308"/>
    </source>
</evidence>
<accession>A0ABW4K9K1</accession>
<proteinExistence type="predicted"/>
<comment type="caution">
    <text evidence="2">The sequence shown here is derived from an EMBL/GenBank/DDBJ whole genome shotgun (WGS) entry which is preliminary data.</text>
</comment>
<reference evidence="3" key="1">
    <citation type="journal article" date="2019" name="Int. J. Syst. Evol. Microbiol.">
        <title>The Global Catalogue of Microorganisms (GCM) 10K type strain sequencing project: providing services to taxonomists for standard genome sequencing and annotation.</title>
        <authorList>
            <consortium name="The Broad Institute Genomics Platform"/>
            <consortium name="The Broad Institute Genome Sequencing Center for Infectious Disease"/>
            <person name="Wu L."/>
            <person name="Ma J."/>
        </authorList>
    </citation>
    <scope>NUCLEOTIDE SEQUENCE [LARGE SCALE GENOMIC DNA]</scope>
    <source>
        <strain evidence="3">KCTC 23707</strain>
    </source>
</reference>
<protein>
    <submittedName>
        <fullName evidence="2">Uncharacterized protein</fullName>
    </submittedName>
</protein>